<keyword evidence="2" id="KW-1185">Reference proteome</keyword>
<reference evidence="1 2" key="1">
    <citation type="submission" date="2016-01" db="EMBL/GenBank/DDBJ databases">
        <title>The draft genome sequence of Aquimarina sp. RZW4-3-2.</title>
        <authorList>
            <person name="Wang Y."/>
        </authorList>
    </citation>
    <scope>NUCLEOTIDE SEQUENCE [LARGE SCALE GENOMIC DNA]</scope>
    <source>
        <strain evidence="1 2">RZW4-3-2</strain>
    </source>
</reference>
<dbReference type="InterPro" id="IPR038695">
    <property type="entry name" value="Saro_0823-like_sf"/>
</dbReference>
<dbReference type="OrthoDB" id="5526466at2"/>
<dbReference type="PANTHER" id="PTHR37953:SF1">
    <property type="entry name" value="UPF0127 PROTEIN MJ1496"/>
    <property type="match status" value="1"/>
</dbReference>
<dbReference type="STRING" id="1642818.AWE51_22765"/>
<accession>A0A163BE18</accession>
<dbReference type="EMBL" id="LQRT01000006">
    <property type="protein sequence ID" value="KZS41300.1"/>
    <property type="molecule type" value="Genomic_DNA"/>
</dbReference>
<dbReference type="InterPro" id="IPR003795">
    <property type="entry name" value="DUF192"/>
</dbReference>
<organism evidence="1 2">
    <name type="scientific">Aquimarina aggregata</name>
    <dbReference type="NCBI Taxonomy" id="1642818"/>
    <lineage>
        <taxon>Bacteria</taxon>
        <taxon>Pseudomonadati</taxon>
        <taxon>Bacteroidota</taxon>
        <taxon>Flavobacteriia</taxon>
        <taxon>Flavobacteriales</taxon>
        <taxon>Flavobacteriaceae</taxon>
        <taxon>Aquimarina</taxon>
    </lineage>
</organism>
<dbReference type="Proteomes" id="UP000076715">
    <property type="component" value="Unassembled WGS sequence"/>
</dbReference>
<protein>
    <recommendedName>
        <fullName evidence="3">DUF192 domain-containing protein</fullName>
    </recommendedName>
</protein>
<dbReference type="RefSeq" id="WP_066312735.1">
    <property type="nucleotide sequence ID" value="NZ_CANLSS010000019.1"/>
</dbReference>
<dbReference type="PANTHER" id="PTHR37953">
    <property type="entry name" value="UPF0127 PROTEIN MJ1496"/>
    <property type="match status" value="1"/>
</dbReference>
<gene>
    <name evidence="1" type="ORF">AWE51_22765</name>
</gene>
<comment type="caution">
    <text evidence="1">The sequence shown here is derived from an EMBL/GenBank/DDBJ whole genome shotgun (WGS) entry which is preliminary data.</text>
</comment>
<evidence type="ECO:0000313" key="2">
    <source>
        <dbReference type="Proteomes" id="UP000076715"/>
    </source>
</evidence>
<sequence length="166" mass="18930">MKTTHIYSLSLLCITLAMFSCKTDQKSNTTITKEISFTKEGELSLFTLEDSIPKLITQLDIEIADSDYERETGLMYRKTMENKQGMLFISEENKVQSFYMKNTLIPLDIIYIDQGHKVVSIQKEAKPLDEKSLVSKGPAKYILEVNAKLTDLWNLKTGDSISFSKL</sequence>
<dbReference type="AlphaFoldDB" id="A0A163BE18"/>
<evidence type="ECO:0008006" key="3">
    <source>
        <dbReference type="Google" id="ProtNLM"/>
    </source>
</evidence>
<name>A0A163BE18_9FLAO</name>
<evidence type="ECO:0000313" key="1">
    <source>
        <dbReference type="EMBL" id="KZS41300.1"/>
    </source>
</evidence>
<dbReference type="Gene3D" id="2.60.120.1140">
    <property type="entry name" value="Protein of unknown function DUF192"/>
    <property type="match status" value="1"/>
</dbReference>
<proteinExistence type="predicted"/>
<dbReference type="PROSITE" id="PS51257">
    <property type="entry name" value="PROKAR_LIPOPROTEIN"/>
    <property type="match status" value="1"/>
</dbReference>
<dbReference type="Pfam" id="PF02643">
    <property type="entry name" value="DUF192"/>
    <property type="match status" value="1"/>
</dbReference>